<keyword evidence="5" id="KW-1185">Reference proteome</keyword>
<proteinExistence type="predicted"/>
<accession>A0A665TAN5</accession>
<dbReference type="InterPro" id="IPR008160">
    <property type="entry name" value="Collagen"/>
</dbReference>
<reference evidence="4" key="1">
    <citation type="submission" date="2021-04" db="EMBL/GenBank/DDBJ databases">
        <authorList>
            <consortium name="Wellcome Sanger Institute Data Sharing"/>
        </authorList>
    </citation>
    <scope>NUCLEOTIDE SEQUENCE [LARGE SCALE GENOMIC DNA]</scope>
</reference>
<gene>
    <name evidence="4" type="primary">scara3</name>
</gene>
<evidence type="ECO:0000256" key="1">
    <source>
        <dbReference type="SAM" id="Coils"/>
    </source>
</evidence>
<feature type="transmembrane region" description="Helical" evidence="3">
    <location>
        <begin position="7"/>
        <end position="27"/>
    </location>
</feature>
<evidence type="ECO:0000313" key="5">
    <source>
        <dbReference type="Proteomes" id="UP000472264"/>
    </source>
</evidence>
<organism evidence="4 5">
    <name type="scientific">Echeneis naucrates</name>
    <name type="common">Live sharksucker</name>
    <dbReference type="NCBI Taxonomy" id="173247"/>
    <lineage>
        <taxon>Eukaryota</taxon>
        <taxon>Metazoa</taxon>
        <taxon>Chordata</taxon>
        <taxon>Craniata</taxon>
        <taxon>Vertebrata</taxon>
        <taxon>Euteleostomi</taxon>
        <taxon>Actinopterygii</taxon>
        <taxon>Neopterygii</taxon>
        <taxon>Teleostei</taxon>
        <taxon>Neoteleostei</taxon>
        <taxon>Acanthomorphata</taxon>
        <taxon>Carangaria</taxon>
        <taxon>Carangiformes</taxon>
        <taxon>Echeneidae</taxon>
        <taxon>Echeneis</taxon>
    </lineage>
</organism>
<dbReference type="PANTHER" id="PTHR39082:SF1">
    <property type="entry name" value="SCAVENGER RECEPTOR CLASS A MEMBER 3"/>
    <property type="match status" value="1"/>
</dbReference>
<dbReference type="Proteomes" id="UP000472264">
    <property type="component" value="Chromosome 24"/>
</dbReference>
<protein>
    <recommendedName>
        <fullName evidence="6">Scavenger receptor class A, member 3</fullName>
    </recommendedName>
</protein>
<evidence type="ECO:0000256" key="3">
    <source>
        <dbReference type="SAM" id="Phobius"/>
    </source>
</evidence>
<feature type="compositionally biased region" description="Low complexity" evidence="2">
    <location>
        <begin position="521"/>
        <end position="537"/>
    </location>
</feature>
<feature type="region of interest" description="Disordered" evidence="2">
    <location>
        <begin position="466"/>
        <end position="631"/>
    </location>
</feature>
<dbReference type="Ensembl" id="ENSENLT00000007529.1">
    <property type="protein sequence ID" value="ENSENLP00000007215.1"/>
    <property type="gene ID" value="ENSENLG00000003424.1"/>
</dbReference>
<reference evidence="4" key="3">
    <citation type="submission" date="2025-09" db="UniProtKB">
        <authorList>
            <consortium name="Ensembl"/>
        </authorList>
    </citation>
    <scope>IDENTIFICATION</scope>
</reference>
<feature type="transmembrane region" description="Helical" evidence="3">
    <location>
        <begin position="75"/>
        <end position="95"/>
    </location>
</feature>
<evidence type="ECO:0000313" key="4">
    <source>
        <dbReference type="Ensembl" id="ENSENLP00000007215.1"/>
    </source>
</evidence>
<dbReference type="PANTHER" id="PTHR39082">
    <property type="entry name" value="PHOSPHOLIPASE C-BETA-2-RELATED"/>
    <property type="match status" value="1"/>
</dbReference>
<dbReference type="InterPro" id="IPR052376">
    <property type="entry name" value="Oxidative_Scav/Glycosyltrans"/>
</dbReference>
<keyword evidence="1" id="KW-0175">Coiled coil</keyword>
<evidence type="ECO:0000256" key="2">
    <source>
        <dbReference type="SAM" id="MobiDB-lite"/>
    </source>
</evidence>
<evidence type="ECO:0008006" key="6">
    <source>
        <dbReference type="Google" id="ProtNLM"/>
    </source>
</evidence>
<feature type="compositionally biased region" description="Pro residues" evidence="2">
    <location>
        <begin position="590"/>
        <end position="608"/>
    </location>
</feature>
<name>A0A665TAN5_ECHNA</name>
<keyword evidence="3" id="KW-0812">Transmembrane</keyword>
<keyword evidence="3" id="KW-0472">Membrane</keyword>
<dbReference type="AlphaFoldDB" id="A0A665TAN5"/>
<feature type="compositionally biased region" description="Low complexity" evidence="2">
    <location>
        <begin position="558"/>
        <end position="588"/>
    </location>
</feature>
<feature type="coiled-coil region" evidence="1">
    <location>
        <begin position="197"/>
        <end position="266"/>
    </location>
</feature>
<reference evidence="4" key="2">
    <citation type="submission" date="2025-08" db="UniProtKB">
        <authorList>
            <consortium name="Ensembl"/>
        </authorList>
    </citation>
    <scope>IDENTIFICATION</scope>
</reference>
<dbReference type="OMA" id="DLAQECY"/>
<keyword evidence="3" id="KW-1133">Transmembrane helix</keyword>
<dbReference type="Pfam" id="PF01391">
    <property type="entry name" value="Collagen"/>
    <property type="match status" value="2"/>
</dbReference>
<dbReference type="FunCoup" id="A0A665TAN5">
    <property type="interactions" value="637"/>
</dbReference>
<sequence>MTGGIKVVGCFSYCTSSFFLFLFFFLADNYGGYENQLFKGNDHVHINQLIIHDWRTRGGCVRCQQSHSLQLAVKVLYGFVVFLIITVAVLASLVFRKVDSLSNEESVYHKKITRVEQGIDDLSSSSNCSGCLDVTLYTEDIRRLKTEFEDIQRMILVQEQVLDQASQAQATLKATSSRLMRDMQNHLMSIKLLNQSLERYMDRVEGWKDVIEETEEKMKTLTEDQYDIKATAQQVNTTVALSTMWIDALQRKADEETLVLQRLTSDWQNYSRVLSAIKSNASSTAQTVRFLQNNIVADHQRIAMSTEVYYDLTQQVMNLQMQLDNVTSFMDEHEENMHDLHYHSRYYENRTGERFSALDGRLNSIEMEIDTVSSSINATVSHVQSMYKYINIESSSCQSRMGRHTEDLQNLNNTVLLLLNLADTLRQRNMLLNVRLDVDVRNLSMVMEELKLVDVHHTQLIKNFTILKGAPGPPGPKGNRGETGPKGPLGLTGNKGDRGPIGSRGSAGEKGSVGPKGAPGERGPNGNRGVVGVKGAKGSLGNPGLRGEMGQKGDTGLPGKDGVPGPAGPPGFQGQPGYPGTIGPIGPRGKPGPPGPPGPPGIPGPPGLPYNHGQVRITQQPPMAATGSKRQ</sequence>
<dbReference type="InParanoid" id="A0A665TAN5"/>